<dbReference type="EnsemblPlants" id="EMT10867">
    <property type="protein sequence ID" value="EMT10867"/>
    <property type="gene ID" value="F775_15412"/>
</dbReference>
<dbReference type="PANTHER" id="PTHR33165">
    <property type="entry name" value="F-BOX DOMAIN CONTAINING PROTEIN-LIKE-RELATED"/>
    <property type="match status" value="1"/>
</dbReference>
<reference evidence="3" key="1">
    <citation type="submission" date="2015-06" db="UniProtKB">
        <authorList>
            <consortium name="EnsemblPlants"/>
        </authorList>
    </citation>
    <scope>IDENTIFICATION</scope>
</reference>
<dbReference type="InterPro" id="IPR005174">
    <property type="entry name" value="KIB1-4_b-propeller"/>
</dbReference>
<feature type="domain" description="KIB1-4 beta-propeller" evidence="2">
    <location>
        <begin position="184"/>
        <end position="396"/>
    </location>
</feature>
<dbReference type="AlphaFoldDB" id="M8B2A9"/>
<proteinExistence type="predicted"/>
<evidence type="ECO:0000313" key="3">
    <source>
        <dbReference type="EnsemblPlants" id="EMT10867"/>
    </source>
</evidence>
<protein>
    <recommendedName>
        <fullName evidence="2">KIB1-4 beta-propeller domain-containing protein</fullName>
    </recommendedName>
</protein>
<feature type="region of interest" description="Disordered" evidence="1">
    <location>
        <begin position="1"/>
        <end position="88"/>
    </location>
</feature>
<name>M8B2A9_AEGTA</name>
<organism evidence="3">
    <name type="scientific">Aegilops tauschii</name>
    <name type="common">Tausch's goatgrass</name>
    <name type="synonym">Aegilops squarrosa</name>
    <dbReference type="NCBI Taxonomy" id="37682"/>
    <lineage>
        <taxon>Eukaryota</taxon>
        <taxon>Viridiplantae</taxon>
        <taxon>Streptophyta</taxon>
        <taxon>Embryophyta</taxon>
        <taxon>Tracheophyta</taxon>
        <taxon>Spermatophyta</taxon>
        <taxon>Magnoliopsida</taxon>
        <taxon>Liliopsida</taxon>
        <taxon>Poales</taxon>
        <taxon>Poaceae</taxon>
        <taxon>BOP clade</taxon>
        <taxon>Pooideae</taxon>
        <taxon>Triticodae</taxon>
        <taxon>Triticeae</taxon>
        <taxon>Triticinae</taxon>
        <taxon>Aegilops</taxon>
    </lineage>
</organism>
<dbReference type="Pfam" id="PF03478">
    <property type="entry name" value="Beta-prop_KIB1-4"/>
    <property type="match status" value="1"/>
</dbReference>
<feature type="compositionally biased region" description="Low complexity" evidence="1">
    <location>
        <begin position="67"/>
        <end position="88"/>
    </location>
</feature>
<sequence>MDLCGFKKAAGGGQGRVRRHAAAPTGRGGREHGVQLGLGGRQRSAASVQMRRRGMGMAKSGNRRTRSSPPATALASAITTSSSSSTNLEETASPYFLPQLIPLTASRLTTLEDFFALRAACRAYRAHLPLSSSNLASQGPLLLVPHKTSASEALFHVPLRRILRFRLPRTPLAHGRRSPTCFSRLFTPQDLSLTCFHSFGCRVAIQRMSANASRPEIRIRHLLTGERARLPDPPECVGGVLFSDDLILAFTPWHRDIYYCRIGDAQWQAARCDECYHVYSLMFVKGTLYALIYPNYRLAVVELDKNYVVLSFLGDELSPQTVPKSSVAWLAECQGELMLIIEIRLYRVFQWGSGERKWARTHSLGGCSLFFNMHEFAGCLGPDHPGVRRDCLYFTGSLGNWSEYSLVDRSLHEIIADYPGQAVRKDFVPLAWVLPSIC</sequence>
<dbReference type="PANTHER" id="PTHR33165:SF52">
    <property type="entry name" value="F-BOX DOMAIN-CONTAINING PROTEIN"/>
    <property type="match status" value="1"/>
</dbReference>
<accession>M8B2A9</accession>
<evidence type="ECO:0000259" key="2">
    <source>
        <dbReference type="Pfam" id="PF03478"/>
    </source>
</evidence>
<evidence type="ECO:0000256" key="1">
    <source>
        <dbReference type="SAM" id="MobiDB-lite"/>
    </source>
</evidence>